<dbReference type="GO" id="GO:0043190">
    <property type="term" value="C:ATP-binding cassette (ABC) transporter complex"/>
    <property type="evidence" value="ECO:0007669"/>
    <property type="project" value="InterPro"/>
</dbReference>
<comment type="caution">
    <text evidence="8">The sequence shown here is derived from an EMBL/GenBank/DDBJ whole genome shotgun (WGS) entry which is preliminary data.</text>
</comment>
<dbReference type="PANTHER" id="PTHR30477">
    <property type="entry name" value="ABC-TRANSPORTER METAL-BINDING PROTEIN"/>
    <property type="match status" value="1"/>
</dbReference>
<accession>A0A9D1VHU0</accession>
<evidence type="ECO:0000256" key="1">
    <source>
        <dbReference type="ARBA" id="ARBA00004141"/>
    </source>
</evidence>
<feature type="transmembrane region" description="Helical" evidence="7">
    <location>
        <begin position="240"/>
        <end position="258"/>
    </location>
</feature>
<dbReference type="Pfam" id="PF00950">
    <property type="entry name" value="ABC-3"/>
    <property type="match status" value="1"/>
</dbReference>
<feature type="transmembrane region" description="Helical" evidence="7">
    <location>
        <begin position="12"/>
        <end position="30"/>
    </location>
</feature>
<reference evidence="8" key="1">
    <citation type="journal article" date="2021" name="PeerJ">
        <title>Extensive microbial diversity within the chicken gut microbiome revealed by metagenomics and culture.</title>
        <authorList>
            <person name="Gilroy R."/>
            <person name="Ravi A."/>
            <person name="Getino M."/>
            <person name="Pursley I."/>
            <person name="Horton D.L."/>
            <person name="Alikhan N.F."/>
            <person name="Baker D."/>
            <person name="Gharbi K."/>
            <person name="Hall N."/>
            <person name="Watson M."/>
            <person name="Adriaenssens E.M."/>
            <person name="Foster-Nyarko E."/>
            <person name="Jarju S."/>
            <person name="Secka A."/>
            <person name="Antonio M."/>
            <person name="Oren A."/>
            <person name="Chaudhuri R.R."/>
            <person name="La Ragione R."/>
            <person name="Hildebrand F."/>
            <person name="Pallen M.J."/>
        </authorList>
    </citation>
    <scope>NUCLEOTIDE SEQUENCE</scope>
    <source>
        <strain evidence="8">ChiSxjej3B15-572</strain>
    </source>
</reference>
<keyword evidence="4 7" id="KW-1133">Transmembrane helix</keyword>
<organism evidence="8 9">
    <name type="scientific">Candidatus Limosilactobacillus merdigallinarum</name>
    <dbReference type="NCBI Taxonomy" id="2838652"/>
    <lineage>
        <taxon>Bacteria</taxon>
        <taxon>Bacillati</taxon>
        <taxon>Bacillota</taxon>
        <taxon>Bacilli</taxon>
        <taxon>Lactobacillales</taxon>
        <taxon>Lactobacillaceae</taxon>
        <taxon>Limosilactobacillus</taxon>
    </lineage>
</organism>
<dbReference type="InterPro" id="IPR037294">
    <property type="entry name" value="ABC_BtuC-like"/>
</dbReference>
<feature type="transmembrane region" description="Helical" evidence="7">
    <location>
        <begin position="85"/>
        <end position="108"/>
    </location>
</feature>
<gene>
    <name evidence="8" type="ORF">H9856_04740</name>
</gene>
<proteinExistence type="inferred from homology"/>
<comment type="subcellular location">
    <subcellularLocation>
        <location evidence="6">Cell membrane</location>
        <topology evidence="6">Multi-pass membrane protein</topology>
    </subcellularLocation>
    <subcellularLocation>
        <location evidence="1">Membrane</location>
        <topology evidence="1">Multi-pass membrane protein</topology>
    </subcellularLocation>
</comment>
<protein>
    <submittedName>
        <fullName evidence="8">Metal ABC transporter permease</fullName>
    </submittedName>
</protein>
<name>A0A9D1VHU0_9LACO</name>
<sequence>MFSLAFMRHAFVASTFIAIVSGVIGVFVVARNMSFLTHTLSEIGFAGASFAVFMGWSPLNGMLIFTILSSVMVGQLSNQGSRREAVISATSALFIGLGILFLSLSSQMASSATSILFGSVVGISAHEVRQLIALSLIVLLVTLLIYRRLKFSSFDSVGASAVGINEMTVSIAFLLLLAMSVSVAAQIVGSLLIFILLTLPAASAKYFTHSVSSMILLSILFALLGTWLGLYLGYLSNWPVSFFTAVLEAGIYVLSLVYHRRQNE</sequence>
<feature type="transmembrane region" description="Helical" evidence="7">
    <location>
        <begin position="214"/>
        <end position="234"/>
    </location>
</feature>
<evidence type="ECO:0000256" key="5">
    <source>
        <dbReference type="ARBA" id="ARBA00023136"/>
    </source>
</evidence>
<dbReference type="Proteomes" id="UP000824231">
    <property type="component" value="Unassembled WGS sequence"/>
</dbReference>
<reference evidence="8" key="2">
    <citation type="submission" date="2021-04" db="EMBL/GenBank/DDBJ databases">
        <authorList>
            <person name="Gilroy R."/>
        </authorList>
    </citation>
    <scope>NUCLEOTIDE SEQUENCE</scope>
    <source>
        <strain evidence="8">ChiSxjej3B15-572</strain>
    </source>
</reference>
<evidence type="ECO:0000256" key="4">
    <source>
        <dbReference type="ARBA" id="ARBA00022989"/>
    </source>
</evidence>
<evidence type="ECO:0000256" key="6">
    <source>
        <dbReference type="RuleBase" id="RU003943"/>
    </source>
</evidence>
<dbReference type="SUPFAM" id="SSF81345">
    <property type="entry name" value="ABC transporter involved in vitamin B12 uptake, BtuC"/>
    <property type="match status" value="1"/>
</dbReference>
<evidence type="ECO:0000313" key="9">
    <source>
        <dbReference type="Proteomes" id="UP000824231"/>
    </source>
</evidence>
<evidence type="ECO:0000256" key="2">
    <source>
        <dbReference type="ARBA" id="ARBA00008034"/>
    </source>
</evidence>
<dbReference type="Gene3D" id="1.10.3470.10">
    <property type="entry name" value="ABC transporter involved in vitamin B12 uptake, BtuC"/>
    <property type="match status" value="1"/>
</dbReference>
<evidence type="ECO:0000256" key="3">
    <source>
        <dbReference type="ARBA" id="ARBA00022692"/>
    </source>
</evidence>
<dbReference type="AlphaFoldDB" id="A0A9D1VHU0"/>
<keyword evidence="3 6" id="KW-0812">Transmembrane</keyword>
<dbReference type="PANTHER" id="PTHR30477:SF0">
    <property type="entry name" value="METAL TRANSPORT SYSTEM MEMBRANE PROTEIN TM_0125-RELATED"/>
    <property type="match status" value="1"/>
</dbReference>
<dbReference type="EMBL" id="DXFH01000019">
    <property type="protein sequence ID" value="HIX35687.1"/>
    <property type="molecule type" value="Genomic_DNA"/>
</dbReference>
<dbReference type="InterPro" id="IPR001626">
    <property type="entry name" value="ABC_TroCD"/>
</dbReference>
<evidence type="ECO:0000256" key="7">
    <source>
        <dbReference type="SAM" id="Phobius"/>
    </source>
</evidence>
<feature type="transmembrane region" description="Helical" evidence="7">
    <location>
        <begin position="183"/>
        <end position="202"/>
    </location>
</feature>
<feature type="transmembrane region" description="Helical" evidence="7">
    <location>
        <begin position="50"/>
        <end position="73"/>
    </location>
</feature>
<comment type="similarity">
    <text evidence="2 6">Belongs to the ABC-3 integral membrane protein family.</text>
</comment>
<dbReference type="GO" id="GO:0055085">
    <property type="term" value="P:transmembrane transport"/>
    <property type="evidence" value="ECO:0007669"/>
    <property type="project" value="InterPro"/>
</dbReference>
<evidence type="ECO:0000313" key="8">
    <source>
        <dbReference type="EMBL" id="HIX35687.1"/>
    </source>
</evidence>
<feature type="transmembrane region" description="Helical" evidence="7">
    <location>
        <begin position="158"/>
        <end position="177"/>
    </location>
</feature>
<feature type="transmembrane region" description="Helical" evidence="7">
    <location>
        <begin position="128"/>
        <end position="146"/>
    </location>
</feature>
<keyword evidence="5 7" id="KW-0472">Membrane</keyword>
<keyword evidence="6" id="KW-0813">Transport</keyword>